<dbReference type="InterPro" id="IPR000571">
    <property type="entry name" value="Znf_CCCH"/>
</dbReference>
<evidence type="ECO:0000256" key="1">
    <source>
        <dbReference type="ARBA" id="ARBA00022723"/>
    </source>
</evidence>
<feature type="compositionally biased region" description="Polar residues" evidence="5">
    <location>
        <begin position="238"/>
        <end position="254"/>
    </location>
</feature>
<dbReference type="PANTHER" id="PTHR47481">
    <property type="match status" value="1"/>
</dbReference>
<accession>A0A2U1PVK9</accession>
<dbReference type="SMART" id="SM00356">
    <property type="entry name" value="ZnF_C3H1"/>
    <property type="match status" value="1"/>
</dbReference>
<dbReference type="Proteomes" id="UP000245207">
    <property type="component" value="Unassembled WGS sequence"/>
</dbReference>
<evidence type="ECO:0000256" key="3">
    <source>
        <dbReference type="ARBA" id="ARBA00022833"/>
    </source>
</evidence>
<feature type="zinc finger region" description="C3H1-type" evidence="4">
    <location>
        <begin position="248"/>
        <end position="275"/>
    </location>
</feature>
<gene>
    <name evidence="7" type="ORF">CTI12_AA106240</name>
</gene>
<dbReference type="SUPFAM" id="SSF90229">
    <property type="entry name" value="CCCH zinc finger"/>
    <property type="match status" value="1"/>
</dbReference>
<dbReference type="EMBL" id="PKPP01000685">
    <property type="protein sequence ID" value="PWA89798.1"/>
    <property type="molecule type" value="Genomic_DNA"/>
</dbReference>
<evidence type="ECO:0000256" key="4">
    <source>
        <dbReference type="PROSITE-ProRule" id="PRU00723"/>
    </source>
</evidence>
<dbReference type="AlphaFoldDB" id="A0A2U1PVK9"/>
<feature type="region of interest" description="Disordered" evidence="5">
    <location>
        <begin position="212"/>
        <end position="254"/>
    </location>
</feature>
<proteinExistence type="predicted"/>
<keyword evidence="3 4" id="KW-0862">Zinc</keyword>
<dbReference type="GO" id="GO:0008270">
    <property type="term" value="F:zinc ion binding"/>
    <property type="evidence" value="ECO:0007669"/>
    <property type="project" value="UniProtKB-KW"/>
</dbReference>
<evidence type="ECO:0000313" key="7">
    <source>
        <dbReference type="EMBL" id="PWA89798.1"/>
    </source>
</evidence>
<evidence type="ECO:0000256" key="2">
    <source>
        <dbReference type="ARBA" id="ARBA00022771"/>
    </source>
</evidence>
<evidence type="ECO:0000259" key="6">
    <source>
        <dbReference type="PROSITE" id="PS50103"/>
    </source>
</evidence>
<feature type="region of interest" description="Disordered" evidence="5">
    <location>
        <begin position="332"/>
        <end position="359"/>
    </location>
</feature>
<dbReference type="Pfam" id="PF14223">
    <property type="entry name" value="Retrotran_gag_2"/>
    <property type="match status" value="1"/>
</dbReference>
<dbReference type="Gene3D" id="4.10.1000.10">
    <property type="entry name" value="Zinc finger, CCCH-type"/>
    <property type="match status" value="1"/>
</dbReference>
<comment type="caution">
    <text evidence="7">The sequence shown here is derived from an EMBL/GenBank/DDBJ whole genome shotgun (WGS) entry which is preliminary data.</text>
</comment>
<dbReference type="PROSITE" id="PS50103">
    <property type="entry name" value="ZF_C3H1"/>
    <property type="match status" value="1"/>
</dbReference>
<name>A0A2U1PVK9_ARTAN</name>
<keyword evidence="2 4" id="KW-0863">Zinc-finger</keyword>
<keyword evidence="1 4" id="KW-0479">Metal-binding</keyword>
<sequence>MVNTTPPPVTTLRYEKLNNLCPIKNLIPVKLDEEKLNFSYWSELFLNILEGLKVLDFVQPPPVAEGSSDPPPPDDDWLATDKMIKSWIYLTISEPLFEHVVKEKPRTSKDTWDVLEKIFHDNKRSKTVELMGELRDLDMGDLTVDSYFRKIDSIGTRLGNLGSNISEEDIVTYAINGLSDKYDPVAHVILNRDPFPDMETVRSMVTMAETRMNRKTRGHSSTRITSSSPTVLLAPASSRPTGSNPRPNNSQSICRNFSRGYCTYGDRCRFVHDQSSRNTQQGTNNNTTWSSNGSHTTRQSIPSSIQSMGQAQLLQAYTQLFQAHKQLLAQTSQARNVSSAHQRSNSTRQPTRGTTGSGT</sequence>
<feature type="domain" description="C3H1-type" evidence="6">
    <location>
        <begin position="248"/>
        <end position="275"/>
    </location>
</feature>
<evidence type="ECO:0000256" key="5">
    <source>
        <dbReference type="SAM" id="MobiDB-lite"/>
    </source>
</evidence>
<feature type="compositionally biased region" description="Low complexity" evidence="5">
    <location>
        <begin position="276"/>
        <end position="297"/>
    </location>
</feature>
<keyword evidence="8" id="KW-1185">Reference proteome</keyword>
<feature type="compositionally biased region" description="Polar residues" evidence="5">
    <location>
        <begin position="221"/>
        <end position="230"/>
    </location>
</feature>
<dbReference type="Pfam" id="PF00642">
    <property type="entry name" value="zf-CCCH"/>
    <property type="match status" value="1"/>
</dbReference>
<reference evidence="7 8" key="1">
    <citation type="journal article" date="2018" name="Mol. Plant">
        <title>The genome of Artemisia annua provides insight into the evolution of Asteraceae family and artemisinin biosynthesis.</title>
        <authorList>
            <person name="Shen Q."/>
            <person name="Zhang L."/>
            <person name="Liao Z."/>
            <person name="Wang S."/>
            <person name="Yan T."/>
            <person name="Shi P."/>
            <person name="Liu M."/>
            <person name="Fu X."/>
            <person name="Pan Q."/>
            <person name="Wang Y."/>
            <person name="Lv Z."/>
            <person name="Lu X."/>
            <person name="Zhang F."/>
            <person name="Jiang W."/>
            <person name="Ma Y."/>
            <person name="Chen M."/>
            <person name="Hao X."/>
            <person name="Li L."/>
            <person name="Tang Y."/>
            <person name="Lv G."/>
            <person name="Zhou Y."/>
            <person name="Sun X."/>
            <person name="Brodelius P.E."/>
            <person name="Rose J.K.C."/>
            <person name="Tang K."/>
        </authorList>
    </citation>
    <scope>NUCLEOTIDE SEQUENCE [LARGE SCALE GENOMIC DNA]</scope>
    <source>
        <strain evidence="8">cv. Huhao1</strain>
        <tissue evidence="7">Leaf</tissue>
    </source>
</reference>
<dbReference type="OrthoDB" id="1845088at2759"/>
<dbReference type="PANTHER" id="PTHR47481:SF41">
    <property type="entry name" value="COPIA-LIKE POLYPROTEIN_RETROTRANSPOSON"/>
    <property type="match status" value="1"/>
</dbReference>
<feature type="region of interest" description="Disordered" evidence="5">
    <location>
        <begin position="275"/>
        <end position="304"/>
    </location>
</feature>
<organism evidence="7 8">
    <name type="scientific">Artemisia annua</name>
    <name type="common">Sweet wormwood</name>
    <dbReference type="NCBI Taxonomy" id="35608"/>
    <lineage>
        <taxon>Eukaryota</taxon>
        <taxon>Viridiplantae</taxon>
        <taxon>Streptophyta</taxon>
        <taxon>Embryophyta</taxon>
        <taxon>Tracheophyta</taxon>
        <taxon>Spermatophyta</taxon>
        <taxon>Magnoliopsida</taxon>
        <taxon>eudicotyledons</taxon>
        <taxon>Gunneridae</taxon>
        <taxon>Pentapetalae</taxon>
        <taxon>asterids</taxon>
        <taxon>campanulids</taxon>
        <taxon>Asterales</taxon>
        <taxon>Asteraceae</taxon>
        <taxon>Asteroideae</taxon>
        <taxon>Anthemideae</taxon>
        <taxon>Artemisiinae</taxon>
        <taxon>Artemisia</taxon>
    </lineage>
</organism>
<dbReference type="InterPro" id="IPR036855">
    <property type="entry name" value="Znf_CCCH_sf"/>
</dbReference>
<evidence type="ECO:0000313" key="8">
    <source>
        <dbReference type="Proteomes" id="UP000245207"/>
    </source>
</evidence>
<protein>
    <recommendedName>
        <fullName evidence="6">C3H1-type domain-containing protein</fullName>
    </recommendedName>
</protein>